<accession>A0ACC2A7D2</accession>
<dbReference type="Proteomes" id="UP001162992">
    <property type="component" value="Chromosome 24"/>
</dbReference>
<organism evidence="1 2">
    <name type="scientific">Diphasiastrum complanatum</name>
    <name type="common">Issler's clubmoss</name>
    <name type="synonym">Lycopodium complanatum</name>
    <dbReference type="NCBI Taxonomy" id="34168"/>
    <lineage>
        <taxon>Eukaryota</taxon>
        <taxon>Viridiplantae</taxon>
        <taxon>Streptophyta</taxon>
        <taxon>Embryophyta</taxon>
        <taxon>Tracheophyta</taxon>
        <taxon>Lycopodiopsida</taxon>
        <taxon>Lycopodiales</taxon>
        <taxon>Lycopodiaceae</taxon>
        <taxon>Lycopodioideae</taxon>
        <taxon>Diphasiastrum</taxon>
    </lineage>
</organism>
<evidence type="ECO:0000313" key="2">
    <source>
        <dbReference type="Proteomes" id="UP001162992"/>
    </source>
</evidence>
<proteinExistence type="predicted"/>
<protein>
    <submittedName>
        <fullName evidence="1">Uncharacterized protein</fullName>
    </submittedName>
</protein>
<keyword evidence="2" id="KW-1185">Reference proteome</keyword>
<comment type="caution">
    <text evidence="1">The sequence shown here is derived from an EMBL/GenBank/DDBJ whole genome shotgun (WGS) entry which is preliminary data.</text>
</comment>
<gene>
    <name evidence="1" type="ORF">O6H91_24G003900</name>
</gene>
<name>A0ACC2A7D2_DIPCM</name>
<reference evidence="2" key="1">
    <citation type="journal article" date="2024" name="Proc. Natl. Acad. Sci. U.S.A.">
        <title>Extraordinary preservation of gene collinearity over three hundred million years revealed in homosporous lycophytes.</title>
        <authorList>
            <person name="Li C."/>
            <person name="Wickell D."/>
            <person name="Kuo L.Y."/>
            <person name="Chen X."/>
            <person name="Nie B."/>
            <person name="Liao X."/>
            <person name="Peng D."/>
            <person name="Ji J."/>
            <person name="Jenkins J."/>
            <person name="Williams M."/>
            <person name="Shu S."/>
            <person name="Plott C."/>
            <person name="Barry K."/>
            <person name="Rajasekar S."/>
            <person name="Grimwood J."/>
            <person name="Han X."/>
            <person name="Sun S."/>
            <person name="Hou Z."/>
            <person name="He W."/>
            <person name="Dai G."/>
            <person name="Sun C."/>
            <person name="Schmutz J."/>
            <person name="Leebens-Mack J.H."/>
            <person name="Li F.W."/>
            <person name="Wang L."/>
        </authorList>
    </citation>
    <scope>NUCLEOTIDE SEQUENCE [LARGE SCALE GENOMIC DNA]</scope>
    <source>
        <strain evidence="2">cv. PW_Plant_1</strain>
    </source>
</reference>
<dbReference type="EMBL" id="CM055115">
    <property type="protein sequence ID" value="KAJ7513382.1"/>
    <property type="molecule type" value="Genomic_DNA"/>
</dbReference>
<sequence length="138" mass="15259">MAQLPGFVRKFLSRFGLKKDEEGSSRRGNEDENGPSVKRPTRIRATTTGPVVSQCTYGDGGVQGLKWYSEKLCIDEDGDVAQEFFVISETSGSIPLNMPLQTDIEVHTKPVKLKGTPICSFDGNVHQFVEAFGEVYWA</sequence>
<evidence type="ECO:0000313" key="1">
    <source>
        <dbReference type="EMBL" id="KAJ7513382.1"/>
    </source>
</evidence>